<protein>
    <recommendedName>
        <fullName evidence="1">P-type ATPase A domain-containing protein</fullName>
    </recommendedName>
</protein>
<dbReference type="PANTHER" id="PTHR42861">
    <property type="entry name" value="CALCIUM-TRANSPORTING ATPASE"/>
    <property type="match status" value="1"/>
</dbReference>
<accession>A0A1E7F6K2</accession>
<dbReference type="EMBL" id="KV784361">
    <property type="protein sequence ID" value="OEU13777.1"/>
    <property type="molecule type" value="Genomic_DNA"/>
</dbReference>
<dbReference type="KEGG" id="fcy:FRACYDRAFT_242128"/>
<reference evidence="2 3" key="1">
    <citation type="submission" date="2016-09" db="EMBL/GenBank/DDBJ databases">
        <title>Extensive genetic diversity and differential bi-allelic expression allows diatom success in the polar Southern Ocean.</title>
        <authorList>
            <consortium name="DOE Joint Genome Institute"/>
            <person name="Mock T."/>
            <person name="Otillar R.P."/>
            <person name="Strauss J."/>
            <person name="Dupont C."/>
            <person name="Frickenhaus S."/>
            <person name="Maumus F."/>
            <person name="Mcmullan M."/>
            <person name="Sanges R."/>
            <person name="Schmutz J."/>
            <person name="Toseland A."/>
            <person name="Valas R."/>
            <person name="Veluchamy A."/>
            <person name="Ward B.J."/>
            <person name="Allen A."/>
            <person name="Barry K."/>
            <person name="Falciatore A."/>
            <person name="Ferrante M."/>
            <person name="Fortunato A.E."/>
            <person name="Gloeckner G."/>
            <person name="Gruber A."/>
            <person name="Hipkin R."/>
            <person name="Janech M."/>
            <person name="Kroth P."/>
            <person name="Leese F."/>
            <person name="Lindquist E."/>
            <person name="Lyon B.R."/>
            <person name="Martin J."/>
            <person name="Mayer C."/>
            <person name="Parker M."/>
            <person name="Quesneville H."/>
            <person name="Raymond J."/>
            <person name="Uhlig C."/>
            <person name="Valentin K.U."/>
            <person name="Worden A.Z."/>
            <person name="Armbrust E.V."/>
            <person name="Bowler C."/>
            <person name="Green B."/>
            <person name="Moulton V."/>
            <person name="Van Oosterhout C."/>
            <person name="Grigoriev I."/>
        </authorList>
    </citation>
    <scope>NUCLEOTIDE SEQUENCE [LARGE SCALE GENOMIC DNA]</scope>
    <source>
        <strain evidence="2 3">CCMP1102</strain>
    </source>
</reference>
<keyword evidence="3" id="KW-1185">Reference proteome</keyword>
<dbReference type="AlphaFoldDB" id="A0A1E7F6K2"/>
<dbReference type="Pfam" id="PF00122">
    <property type="entry name" value="E1-E2_ATPase"/>
    <property type="match status" value="1"/>
</dbReference>
<organism evidence="2 3">
    <name type="scientific">Fragilariopsis cylindrus CCMP1102</name>
    <dbReference type="NCBI Taxonomy" id="635003"/>
    <lineage>
        <taxon>Eukaryota</taxon>
        <taxon>Sar</taxon>
        <taxon>Stramenopiles</taxon>
        <taxon>Ochrophyta</taxon>
        <taxon>Bacillariophyta</taxon>
        <taxon>Bacillariophyceae</taxon>
        <taxon>Bacillariophycidae</taxon>
        <taxon>Bacillariales</taxon>
        <taxon>Bacillariaceae</taxon>
        <taxon>Fragilariopsis</taxon>
    </lineage>
</organism>
<evidence type="ECO:0000313" key="2">
    <source>
        <dbReference type="EMBL" id="OEU13777.1"/>
    </source>
</evidence>
<name>A0A1E7F6K2_9STRA</name>
<dbReference type="OrthoDB" id="116380at2759"/>
<feature type="domain" description="P-type ATPase A" evidence="1">
    <location>
        <begin position="101"/>
        <end position="224"/>
    </location>
</feature>
<evidence type="ECO:0000259" key="1">
    <source>
        <dbReference type="Pfam" id="PF00122"/>
    </source>
</evidence>
<dbReference type="Gene3D" id="2.70.150.10">
    <property type="entry name" value="Calcium-transporting ATPase, cytoplasmic transduction domain A"/>
    <property type="match status" value="1"/>
</dbReference>
<evidence type="ECO:0000313" key="3">
    <source>
        <dbReference type="Proteomes" id="UP000095751"/>
    </source>
</evidence>
<dbReference type="InterPro" id="IPR059000">
    <property type="entry name" value="ATPase_P-type_domA"/>
</dbReference>
<proteinExistence type="predicted"/>
<dbReference type="SUPFAM" id="SSF81653">
    <property type="entry name" value="Calcium ATPase, transduction domain A"/>
    <property type="match status" value="1"/>
</dbReference>
<dbReference type="Proteomes" id="UP000095751">
    <property type="component" value="Unassembled WGS sequence"/>
</dbReference>
<dbReference type="InParanoid" id="A0A1E7F6K2"/>
<dbReference type="InterPro" id="IPR008250">
    <property type="entry name" value="ATPase_P-typ_transduc_dom_A_sf"/>
</dbReference>
<sequence length="262" mass="28941">MTVDEGKADAVLERIWKEIHQRKDSGVNDDGSNSNNTNITNSLLDHLKCGYTTDEASKIRELLHNDTFNVVPPPVDCPAWLCLVLPCINHLKSMKSHKNCMPEDAEVLRNGKWIRYDAASLVAGDVIQLEEGDVVPADCVVNIIDDSCQEEYDDDLLVDLKAITGRNRPKLISLTTNNSTEKHHGPSTTRNQRTLLLGGRVVRGRAKAIVTAIGKDSVLGQLIKDGKFPVNESTSSEDDDEESILMDEETKNLTTMELGTMS</sequence>
<gene>
    <name evidence="2" type="ORF">FRACYDRAFT_242128</name>
</gene>